<evidence type="ECO:0000313" key="3">
    <source>
        <dbReference type="Proteomes" id="UP000260773"/>
    </source>
</evidence>
<comment type="caution">
    <text evidence="2">The sequence shown here is derived from an EMBL/GenBank/DDBJ whole genome shotgun (WGS) entry which is preliminary data.</text>
</comment>
<dbReference type="RefSeq" id="WP_117528288.1">
    <property type="nucleotide sequence ID" value="NZ_JAJCNA010000007.1"/>
</dbReference>
<name>A0A3E2TNF7_9FIRM</name>
<evidence type="ECO:0000313" key="2">
    <source>
        <dbReference type="EMBL" id="RGB79923.1"/>
    </source>
</evidence>
<protein>
    <submittedName>
        <fullName evidence="2">DUF362 domain-containing protein</fullName>
    </submittedName>
</protein>
<dbReference type="InterPro" id="IPR007160">
    <property type="entry name" value="DUF362"/>
</dbReference>
<organism evidence="2 3">
    <name type="scientific">Coprococcus catus</name>
    <dbReference type="NCBI Taxonomy" id="116085"/>
    <lineage>
        <taxon>Bacteria</taxon>
        <taxon>Bacillati</taxon>
        <taxon>Bacillota</taxon>
        <taxon>Clostridia</taxon>
        <taxon>Lachnospirales</taxon>
        <taxon>Lachnospiraceae</taxon>
        <taxon>Coprococcus</taxon>
    </lineage>
</organism>
<reference evidence="2 3" key="1">
    <citation type="submission" date="2018-08" db="EMBL/GenBank/DDBJ databases">
        <title>A genome reference for cultivated species of the human gut microbiota.</title>
        <authorList>
            <person name="Zou Y."/>
            <person name="Xue W."/>
            <person name="Luo G."/>
        </authorList>
    </citation>
    <scope>NUCLEOTIDE SEQUENCE [LARGE SCALE GENOMIC DNA]</scope>
    <source>
        <strain evidence="2 3">AF45-17</strain>
    </source>
</reference>
<feature type="domain" description="DUF362" evidence="1">
    <location>
        <begin position="41"/>
        <end position="240"/>
    </location>
</feature>
<proteinExistence type="predicted"/>
<dbReference type="Proteomes" id="UP000260773">
    <property type="component" value="Unassembled WGS sequence"/>
</dbReference>
<dbReference type="AlphaFoldDB" id="A0A3E2TNF7"/>
<evidence type="ECO:0000259" key="1">
    <source>
        <dbReference type="Pfam" id="PF04015"/>
    </source>
</evidence>
<dbReference type="Pfam" id="PF04015">
    <property type="entry name" value="DUF362"/>
    <property type="match status" value="1"/>
</dbReference>
<dbReference type="EMBL" id="QVEP01000016">
    <property type="protein sequence ID" value="RGB79923.1"/>
    <property type="molecule type" value="Genomic_DNA"/>
</dbReference>
<gene>
    <name evidence="2" type="ORF">DW070_08310</name>
</gene>
<sequence length="430" mass="47483">MSKEKRALVAIAKEPEIQASVTKVFDLMGGVTNMIEKGSTVVLKPNAGHAAPAESAVCTNPETLRAVIHEVRKAQPRSIVVAESAAVGCDTMECYQLSGIAKVCEEENVEMIDIKKDKDLVNVAVRGYKSNIKHAKIPRFLLEADHIINLPILKAHASMVFSCALKNIKGTVQDAVHVTMHQQNLTMAMMDVWYAVRPDINIVDAINVASGFSPHTPTPLHVGVIMGSYDPVALDMIACDVVGIDTDKVSYFEAAEEAELGICDRARIDVVGEKVEDVYKKMWIPYIGGMDKWPEYDIRCQGACSSCQAMLALNMETLKAIGAYDENSDKTIVIGGRNTIPEDKPKDKIILHGNCTRKFADKGLWIPGCPPGEVALYMTILEGKVMDGEGDMVEKIIRPRMEHDHPAWEAYVREQAKKFYGDDFFEKNNE</sequence>
<accession>A0A3E2TNF7</accession>